<protein>
    <submittedName>
        <fullName evidence="1">Uncharacterized protein</fullName>
    </submittedName>
</protein>
<keyword evidence="2" id="KW-1185">Reference proteome</keyword>
<sequence length="279" mass="32015">MTLPNLPMELQDEIFRLAAWESPVTANILLQVSKWVSHRIEPILYEIIVIQQTKDASKCFYPPHIERLSSKVLDLFEQHGNYMRCLWIEPIHPEQDVASALKLCTSLKNLAFPSTCSTEMLEIIQEYPPQLERLSGMFSMCRELFDALKPAYRLLTHLDFIGIHRWNASSTFLTGLPSLTHLAVDDMSDGDDVVVGALKGCQKLQAMLLVGDDEDMAKPCEETSRVAEYSDERIVRVIVSPFNNWWAGVHGGVDMWKFADELISERRRRREELPMKPRP</sequence>
<accession>A0ACD3A878</accession>
<name>A0ACD3A878_9AGAR</name>
<dbReference type="Proteomes" id="UP000308600">
    <property type="component" value="Unassembled WGS sequence"/>
</dbReference>
<reference evidence="1 2" key="1">
    <citation type="journal article" date="2019" name="Nat. Ecol. Evol.">
        <title>Megaphylogeny resolves global patterns of mushroom evolution.</title>
        <authorList>
            <person name="Varga T."/>
            <person name="Krizsan K."/>
            <person name="Foldi C."/>
            <person name="Dima B."/>
            <person name="Sanchez-Garcia M."/>
            <person name="Sanchez-Ramirez S."/>
            <person name="Szollosi G.J."/>
            <person name="Szarkandi J.G."/>
            <person name="Papp V."/>
            <person name="Albert L."/>
            <person name="Andreopoulos W."/>
            <person name="Angelini C."/>
            <person name="Antonin V."/>
            <person name="Barry K.W."/>
            <person name="Bougher N.L."/>
            <person name="Buchanan P."/>
            <person name="Buyck B."/>
            <person name="Bense V."/>
            <person name="Catcheside P."/>
            <person name="Chovatia M."/>
            <person name="Cooper J."/>
            <person name="Damon W."/>
            <person name="Desjardin D."/>
            <person name="Finy P."/>
            <person name="Geml J."/>
            <person name="Haridas S."/>
            <person name="Hughes K."/>
            <person name="Justo A."/>
            <person name="Karasinski D."/>
            <person name="Kautmanova I."/>
            <person name="Kiss B."/>
            <person name="Kocsube S."/>
            <person name="Kotiranta H."/>
            <person name="LaButti K.M."/>
            <person name="Lechner B.E."/>
            <person name="Liimatainen K."/>
            <person name="Lipzen A."/>
            <person name="Lukacs Z."/>
            <person name="Mihaltcheva S."/>
            <person name="Morgado L.N."/>
            <person name="Niskanen T."/>
            <person name="Noordeloos M.E."/>
            <person name="Ohm R.A."/>
            <person name="Ortiz-Santana B."/>
            <person name="Ovrebo C."/>
            <person name="Racz N."/>
            <person name="Riley R."/>
            <person name="Savchenko A."/>
            <person name="Shiryaev A."/>
            <person name="Soop K."/>
            <person name="Spirin V."/>
            <person name="Szebenyi C."/>
            <person name="Tomsovsky M."/>
            <person name="Tulloss R.E."/>
            <person name="Uehling J."/>
            <person name="Grigoriev I.V."/>
            <person name="Vagvolgyi C."/>
            <person name="Papp T."/>
            <person name="Martin F.M."/>
            <person name="Miettinen O."/>
            <person name="Hibbett D.S."/>
            <person name="Nagy L.G."/>
        </authorList>
    </citation>
    <scope>NUCLEOTIDE SEQUENCE [LARGE SCALE GENOMIC DNA]</scope>
    <source>
        <strain evidence="1 2">NL-1719</strain>
    </source>
</reference>
<evidence type="ECO:0000313" key="2">
    <source>
        <dbReference type="Proteomes" id="UP000308600"/>
    </source>
</evidence>
<organism evidence="1 2">
    <name type="scientific">Pluteus cervinus</name>
    <dbReference type="NCBI Taxonomy" id="181527"/>
    <lineage>
        <taxon>Eukaryota</taxon>
        <taxon>Fungi</taxon>
        <taxon>Dikarya</taxon>
        <taxon>Basidiomycota</taxon>
        <taxon>Agaricomycotina</taxon>
        <taxon>Agaricomycetes</taxon>
        <taxon>Agaricomycetidae</taxon>
        <taxon>Agaricales</taxon>
        <taxon>Pluteineae</taxon>
        <taxon>Pluteaceae</taxon>
        <taxon>Pluteus</taxon>
    </lineage>
</organism>
<dbReference type="EMBL" id="ML208653">
    <property type="protein sequence ID" value="TFK61519.1"/>
    <property type="molecule type" value="Genomic_DNA"/>
</dbReference>
<proteinExistence type="predicted"/>
<gene>
    <name evidence="1" type="ORF">BDN72DRAFT_849596</name>
</gene>
<evidence type="ECO:0000313" key="1">
    <source>
        <dbReference type="EMBL" id="TFK61519.1"/>
    </source>
</evidence>